<gene>
    <name evidence="2" type="ORF">DFR28_105261</name>
</gene>
<feature type="signal peptide" evidence="1">
    <location>
        <begin position="1"/>
        <end position="27"/>
    </location>
</feature>
<dbReference type="AlphaFoldDB" id="A0A395JGK9"/>
<keyword evidence="1" id="KW-0732">Signal</keyword>
<reference evidence="2 3" key="1">
    <citation type="submission" date="2018-06" db="EMBL/GenBank/DDBJ databases">
        <title>Genomic Encyclopedia of Type Strains, Phase IV (KMG-IV): sequencing the most valuable type-strain genomes for metagenomic binning, comparative biology and taxonomic classification.</title>
        <authorList>
            <person name="Goeker M."/>
        </authorList>
    </citation>
    <scope>NUCLEOTIDE SEQUENCE [LARGE SCALE GENOMIC DNA]</scope>
    <source>
        <strain evidence="2 3">DSM 24032</strain>
    </source>
</reference>
<evidence type="ECO:0000313" key="2">
    <source>
        <dbReference type="EMBL" id="RBP48922.1"/>
    </source>
</evidence>
<keyword evidence="3" id="KW-1185">Reference proteome</keyword>
<comment type="caution">
    <text evidence="2">The sequence shown here is derived from an EMBL/GenBank/DDBJ whole genome shotgun (WGS) entry which is preliminary data.</text>
</comment>
<proteinExistence type="predicted"/>
<sequence length="275" mass="29229">MKYSIKNLCQIAALAAGLFGLTTQASAMPSFLILSPLIESNEQNNLDGETLDVSVGDALRISWIVENSAPTDGSTSFTHYISDNTFISRFDIPLGTSSVSNSLAFTSIDKITAIADVTPGIYYIGTCEGQEGDCEIAGSVNVVPEPSILLLSPLISAAGKDNLNGETVKVRIERKLTISWISENSSPAPGVTAYTHYLSTDNVITAMDTIIGDAEIDNTLELAGITSEVVMPDLPLGLYKVITCENIDDACEIAGTIELLEAFDMVTAPLLLLLD</sequence>
<feature type="chain" id="PRO_5017256587" evidence="1">
    <location>
        <begin position="28"/>
        <end position="275"/>
    </location>
</feature>
<dbReference type="Proteomes" id="UP000253083">
    <property type="component" value="Unassembled WGS sequence"/>
</dbReference>
<dbReference type="InParanoid" id="A0A395JGK9"/>
<dbReference type="RefSeq" id="WP_113955511.1">
    <property type="nucleotide sequence ID" value="NZ_QNRT01000005.1"/>
</dbReference>
<evidence type="ECO:0000256" key="1">
    <source>
        <dbReference type="SAM" id="SignalP"/>
    </source>
</evidence>
<evidence type="ECO:0000313" key="3">
    <source>
        <dbReference type="Proteomes" id="UP000253083"/>
    </source>
</evidence>
<dbReference type="EMBL" id="QNRT01000005">
    <property type="protein sequence ID" value="RBP48922.1"/>
    <property type="molecule type" value="Genomic_DNA"/>
</dbReference>
<organism evidence="2 3">
    <name type="scientific">Arenicella xantha</name>
    <dbReference type="NCBI Taxonomy" id="644221"/>
    <lineage>
        <taxon>Bacteria</taxon>
        <taxon>Pseudomonadati</taxon>
        <taxon>Pseudomonadota</taxon>
        <taxon>Gammaproteobacteria</taxon>
        <taxon>Arenicellales</taxon>
        <taxon>Arenicellaceae</taxon>
        <taxon>Arenicella</taxon>
    </lineage>
</organism>
<name>A0A395JGK9_9GAMM</name>
<protein>
    <submittedName>
        <fullName evidence="2">Uncharacterized protein</fullName>
    </submittedName>
</protein>
<accession>A0A395JGK9</accession>